<reference evidence="2" key="2">
    <citation type="submission" date="2018-11" db="EMBL/GenBank/DDBJ databases">
        <title>Trombidioid mite genomics.</title>
        <authorList>
            <person name="Dong X."/>
        </authorList>
    </citation>
    <scope>NUCLEOTIDE SEQUENCE</scope>
    <source>
        <strain evidence="2">UoL-WK</strain>
    </source>
</reference>
<comment type="caution">
    <text evidence="2">The sequence shown here is derived from an EMBL/GenBank/DDBJ whole genome shotgun (WGS) entry which is preliminary data.</text>
</comment>
<sequence>MLNSHIIPHCMTRLVLHHLH</sequence>
<dbReference type="EMBL" id="NCKU01018684">
    <property type="protein sequence ID" value="RWR98817.1"/>
    <property type="molecule type" value="Genomic_DNA"/>
</dbReference>
<proteinExistence type="predicted"/>
<protein>
    <submittedName>
        <fullName evidence="2">Uncharacterized protein</fullName>
    </submittedName>
</protein>
<gene>
    <name evidence="1" type="ORF">B4U79_10066</name>
    <name evidence="2" type="ORF">B4U79_10612</name>
</gene>
<evidence type="ECO:0000313" key="2">
    <source>
        <dbReference type="EMBL" id="RWR98892.1"/>
    </source>
</evidence>
<dbReference type="Proteomes" id="UP000285301">
    <property type="component" value="Unassembled WGS sequence"/>
</dbReference>
<organism evidence="2 3">
    <name type="scientific">Dinothrombium tinctorium</name>
    <dbReference type="NCBI Taxonomy" id="1965070"/>
    <lineage>
        <taxon>Eukaryota</taxon>
        <taxon>Metazoa</taxon>
        <taxon>Ecdysozoa</taxon>
        <taxon>Arthropoda</taxon>
        <taxon>Chelicerata</taxon>
        <taxon>Arachnida</taxon>
        <taxon>Acari</taxon>
        <taxon>Acariformes</taxon>
        <taxon>Trombidiformes</taxon>
        <taxon>Prostigmata</taxon>
        <taxon>Anystina</taxon>
        <taxon>Parasitengona</taxon>
        <taxon>Trombidioidea</taxon>
        <taxon>Trombidiidae</taxon>
        <taxon>Dinothrombium</taxon>
    </lineage>
</organism>
<accession>A0A3S3P1V0</accession>
<dbReference type="AlphaFoldDB" id="A0A3S3P1V0"/>
<dbReference type="EMBL" id="NCKU01018013">
    <property type="protein sequence ID" value="RWR98892.1"/>
    <property type="molecule type" value="Genomic_DNA"/>
</dbReference>
<evidence type="ECO:0000313" key="3">
    <source>
        <dbReference type="Proteomes" id="UP000285301"/>
    </source>
</evidence>
<name>A0A3S3P1V0_9ACAR</name>
<reference evidence="2 3" key="1">
    <citation type="journal article" date="2018" name="Gigascience">
        <title>Genomes of trombidid mites reveal novel predicted allergens and laterally-transferred genes associated with secondary metabolism.</title>
        <authorList>
            <person name="Dong X."/>
            <person name="Chaisiri K."/>
            <person name="Xia D."/>
            <person name="Armstrong S.D."/>
            <person name="Fang Y."/>
            <person name="Donnelly M.J."/>
            <person name="Kadowaki T."/>
            <person name="McGarry J.W."/>
            <person name="Darby A.C."/>
            <person name="Makepeace B.L."/>
        </authorList>
    </citation>
    <scope>NUCLEOTIDE SEQUENCE [LARGE SCALE GENOMIC DNA]</scope>
    <source>
        <strain evidence="2">UoL-WK</strain>
    </source>
</reference>
<evidence type="ECO:0000313" key="1">
    <source>
        <dbReference type="EMBL" id="RWR98817.1"/>
    </source>
</evidence>
<keyword evidence="3" id="KW-1185">Reference proteome</keyword>